<keyword evidence="2" id="KW-0812">Transmembrane</keyword>
<feature type="region of interest" description="Disordered" evidence="1">
    <location>
        <begin position="99"/>
        <end position="121"/>
    </location>
</feature>
<evidence type="ECO:0000313" key="3">
    <source>
        <dbReference type="EMBL" id="EFQ04571.1"/>
    </source>
</evidence>
<dbReference type="Proteomes" id="UP000003195">
    <property type="component" value="Unassembled WGS sequence"/>
</dbReference>
<keyword evidence="4" id="KW-1185">Reference proteome</keyword>
<dbReference type="RefSeq" id="WP_006941353.1">
    <property type="nucleotide sequence ID" value="NZ_GL538186.1"/>
</dbReference>
<organism evidence="3 4">
    <name type="scientific">Megasphaera micronuciformis F0359</name>
    <dbReference type="NCBI Taxonomy" id="706434"/>
    <lineage>
        <taxon>Bacteria</taxon>
        <taxon>Bacillati</taxon>
        <taxon>Bacillota</taxon>
        <taxon>Negativicutes</taxon>
        <taxon>Veillonellales</taxon>
        <taxon>Veillonellaceae</taxon>
        <taxon>Megasphaera</taxon>
    </lineage>
</organism>
<evidence type="ECO:0000313" key="4">
    <source>
        <dbReference type="Proteomes" id="UP000003195"/>
    </source>
</evidence>
<keyword evidence="2" id="KW-1133">Transmembrane helix</keyword>
<dbReference type="OrthoDB" id="1629740at2"/>
<dbReference type="STRING" id="706434.HMPREF9429_00507"/>
<protein>
    <submittedName>
        <fullName evidence="3">Uncharacterized protein</fullName>
    </submittedName>
</protein>
<name>E2ZAN9_9FIRM</name>
<evidence type="ECO:0000256" key="1">
    <source>
        <dbReference type="SAM" id="MobiDB-lite"/>
    </source>
</evidence>
<gene>
    <name evidence="3" type="ORF">HMPREF9429_00507</name>
</gene>
<dbReference type="HOGENOM" id="CLU_2035300_0_0_9"/>
<comment type="caution">
    <text evidence="3">The sequence shown here is derived from an EMBL/GenBank/DDBJ whole genome shotgun (WGS) entry which is preliminary data.</text>
</comment>
<keyword evidence="2" id="KW-0472">Membrane</keyword>
<evidence type="ECO:0000256" key="2">
    <source>
        <dbReference type="SAM" id="Phobius"/>
    </source>
</evidence>
<feature type="transmembrane region" description="Helical" evidence="2">
    <location>
        <begin position="70"/>
        <end position="91"/>
    </location>
</feature>
<accession>E2ZAN9</accession>
<dbReference type="eggNOG" id="ENOG50343GR">
    <property type="taxonomic scope" value="Bacteria"/>
</dbReference>
<dbReference type="AlphaFoldDB" id="E2ZAN9"/>
<feature type="transmembrane region" description="Helical" evidence="2">
    <location>
        <begin position="21"/>
        <end position="50"/>
    </location>
</feature>
<proteinExistence type="predicted"/>
<dbReference type="EMBL" id="AECS01000012">
    <property type="protein sequence ID" value="EFQ04571.1"/>
    <property type="molecule type" value="Genomic_DNA"/>
</dbReference>
<sequence length="121" mass="13509">MREKVINSLKRAFQSARIARISPIGIIATRFLVSIMITPIVLMSITYLLSFLQGYVSEEHGRLITVGSGIVDHVFTPPVVVAFSGFLALFIDRNGNGIPDRLEEQQRPQVPMNNERGEGKR</sequence>
<reference evidence="3 4" key="1">
    <citation type="submission" date="2010-08" db="EMBL/GenBank/DDBJ databases">
        <authorList>
            <person name="Weinstock G."/>
            <person name="Sodergren E."/>
            <person name="Clifton S."/>
            <person name="Fulton L."/>
            <person name="Fulton B."/>
            <person name="Courtney L."/>
            <person name="Fronick C."/>
            <person name="Harrison M."/>
            <person name="Strong C."/>
            <person name="Farmer C."/>
            <person name="Delahaunty K."/>
            <person name="Markovic C."/>
            <person name="Hall O."/>
            <person name="Minx P."/>
            <person name="Tomlinson C."/>
            <person name="Mitreva M."/>
            <person name="Hou S."/>
            <person name="Chen J."/>
            <person name="Wollam A."/>
            <person name="Pepin K.H."/>
            <person name="Johnson M."/>
            <person name="Bhonagiri V."/>
            <person name="Zhang X."/>
            <person name="Suruliraj S."/>
            <person name="Warren W."/>
            <person name="Chinwalla A."/>
            <person name="Mardis E.R."/>
            <person name="Wilson R.K."/>
        </authorList>
    </citation>
    <scope>NUCLEOTIDE SEQUENCE [LARGE SCALE GENOMIC DNA]</scope>
    <source>
        <strain evidence="3 4">F0359</strain>
    </source>
</reference>